<organism evidence="2 3">
    <name type="scientific">Mycolicibacterium rufum</name>
    <dbReference type="NCBI Taxonomy" id="318424"/>
    <lineage>
        <taxon>Bacteria</taxon>
        <taxon>Bacillati</taxon>
        <taxon>Actinomycetota</taxon>
        <taxon>Actinomycetes</taxon>
        <taxon>Mycobacteriales</taxon>
        <taxon>Mycobacteriaceae</taxon>
        <taxon>Mycolicibacterium</taxon>
    </lineage>
</organism>
<dbReference type="PANTHER" id="PTHR40254:SF1">
    <property type="entry name" value="BLR0577 PROTEIN"/>
    <property type="match status" value="1"/>
</dbReference>
<reference evidence="2" key="2">
    <citation type="journal article" date="2022" name="BMC Genomics">
        <title>Comparative genome analysis of mycobacteria focusing on tRNA and non-coding RNA.</title>
        <authorList>
            <person name="Behra P.R.K."/>
            <person name="Pettersson B.M.F."/>
            <person name="Ramesh M."/>
            <person name="Das S."/>
            <person name="Dasgupta S."/>
            <person name="Kirsebom L.A."/>
        </authorList>
    </citation>
    <scope>NUCLEOTIDE SEQUENCE</scope>
    <source>
        <strain evidence="2">DSM 45406</strain>
    </source>
</reference>
<sequence>MTAVNVARLSDRPMHIVVVDDRGSVGRGVAYSVRRPEYLLNVAARNMSAFRDEPDHFLRWLRTRAEFDPLPDAELSEQFVPRQVYGDYLRSIVENHLCGAGHRPCVSTELVTGEAVDIEPGDGHGVIRMADGARIAAEKIVLATGNEPPAPLPGAGAHDDHPAWVANPWRQWEHRLPDTGSIAILGTGLTAVDAIITLGDLGWRGSIHAISRHGWLPQPHFRGVEYPEFPPAGIDLTELGLDALRRLVSAHCAELVARDADPAIVVDKLRPYTQRIWSRFSREERLEFARRDAARWNVLRHRIAPEIHDQVEQARRAGVLTVHAGSIGQVQAVGEKIRICVEAQQPVVADLVINATGPSTRFSATRSVLLRNLLTRGMVSPDDTDMGIRVDRDHTVLTCRGDRSAWLLALGPTLRGTYWETIAVPELRVQAQRVAETLLGTVPADVEEEGQLRLEHML</sequence>
<name>A0A9X3BRW6_9MYCO</name>
<accession>A0A9X3BRW6</accession>
<gene>
    <name evidence="2" type="ORF">H7H73_30510</name>
</gene>
<dbReference type="AlphaFoldDB" id="A0A9X3BRW6"/>
<proteinExistence type="predicted"/>
<dbReference type="Gene3D" id="3.50.50.60">
    <property type="entry name" value="FAD/NAD(P)-binding domain"/>
    <property type="match status" value="1"/>
</dbReference>
<comment type="caution">
    <text evidence="2">The sequence shown here is derived from an EMBL/GenBank/DDBJ whole genome shotgun (WGS) entry which is preliminary data.</text>
</comment>
<dbReference type="EMBL" id="JACKRN010000966">
    <property type="protein sequence ID" value="MCV7073977.1"/>
    <property type="molecule type" value="Genomic_DNA"/>
</dbReference>
<dbReference type="InterPro" id="IPR036188">
    <property type="entry name" value="FAD/NAD-bd_sf"/>
</dbReference>
<evidence type="ECO:0000259" key="1">
    <source>
        <dbReference type="Pfam" id="PF13454"/>
    </source>
</evidence>
<dbReference type="InterPro" id="IPR052189">
    <property type="entry name" value="L-asp_N-monooxygenase_NS-form"/>
</dbReference>
<dbReference type="Proteomes" id="UP001140272">
    <property type="component" value="Unassembled WGS sequence"/>
</dbReference>
<feature type="domain" description="FAD-dependent urate hydroxylase HpyO/Asp monooxygenase CreE-like FAD/NAD(P)-binding" evidence="1">
    <location>
        <begin position="5"/>
        <end position="146"/>
    </location>
</feature>
<protein>
    <submittedName>
        <fullName evidence="2">FAD/NAD(P)-binding protein</fullName>
    </submittedName>
</protein>
<evidence type="ECO:0000313" key="3">
    <source>
        <dbReference type="Proteomes" id="UP001140272"/>
    </source>
</evidence>
<dbReference type="InterPro" id="IPR038732">
    <property type="entry name" value="HpyO/CreE_NAD-binding"/>
</dbReference>
<dbReference type="Pfam" id="PF13454">
    <property type="entry name" value="NAD_binding_9"/>
    <property type="match status" value="1"/>
</dbReference>
<dbReference type="PANTHER" id="PTHR40254">
    <property type="entry name" value="BLR0577 PROTEIN"/>
    <property type="match status" value="1"/>
</dbReference>
<dbReference type="SUPFAM" id="SSF51905">
    <property type="entry name" value="FAD/NAD(P)-binding domain"/>
    <property type="match status" value="1"/>
</dbReference>
<evidence type="ECO:0000313" key="2">
    <source>
        <dbReference type="EMBL" id="MCV7073977.1"/>
    </source>
</evidence>
<reference evidence="2" key="1">
    <citation type="submission" date="2020-07" db="EMBL/GenBank/DDBJ databases">
        <authorList>
            <person name="Pettersson B.M.F."/>
            <person name="Behra P.R.K."/>
            <person name="Ramesh M."/>
            <person name="Das S."/>
            <person name="Dasgupta S."/>
            <person name="Kirsebom L.A."/>
        </authorList>
    </citation>
    <scope>NUCLEOTIDE SEQUENCE</scope>
    <source>
        <strain evidence="2">DSM 45406</strain>
    </source>
</reference>